<feature type="region of interest" description="Disordered" evidence="1">
    <location>
        <begin position="130"/>
        <end position="185"/>
    </location>
</feature>
<accession>A0A7J0FPM8</accession>
<organism evidence="2 3">
    <name type="scientific">Actinidia rufa</name>
    <dbReference type="NCBI Taxonomy" id="165716"/>
    <lineage>
        <taxon>Eukaryota</taxon>
        <taxon>Viridiplantae</taxon>
        <taxon>Streptophyta</taxon>
        <taxon>Embryophyta</taxon>
        <taxon>Tracheophyta</taxon>
        <taxon>Spermatophyta</taxon>
        <taxon>Magnoliopsida</taxon>
        <taxon>eudicotyledons</taxon>
        <taxon>Gunneridae</taxon>
        <taxon>Pentapetalae</taxon>
        <taxon>asterids</taxon>
        <taxon>Ericales</taxon>
        <taxon>Actinidiaceae</taxon>
        <taxon>Actinidia</taxon>
    </lineage>
</organism>
<dbReference type="OrthoDB" id="71302at2759"/>
<dbReference type="Proteomes" id="UP000585474">
    <property type="component" value="Unassembled WGS sequence"/>
</dbReference>
<dbReference type="EMBL" id="BJWL01000014">
    <property type="protein sequence ID" value="GFZ00662.1"/>
    <property type="molecule type" value="Genomic_DNA"/>
</dbReference>
<feature type="compositionally biased region" description="Basic and acidic residues" evidence="1">
    <location>
        <begin position="138"/>
        <end position="148"/>
    </location>
</feature>
<proteinExistence type="predicted"/>
<evidence type="ECO:0000313" key="3">
    <source>
        <dbReference type="Proteomes" id="UP000585474"/>
    </source>
</evidence>
<protein>
    <submittedName>
        <fullName evidence="2">Uncharacterized protein</fullName>
    </submittedName>
</protein>
<sequence length="224" mass="24055">MKSPNPFAPVVPMLGCEVVAELKWENGQLAMNGLGPLHVYDKPLATSSPTKNTWGEKPRSGGTLESVVKQATRFRRGKPAADGGGGDLVPCLDDYRATASGDALVPTAVRSAGARDWHVAPVPVAHVCSSCDDDDDSDSRNESGRDSWRLTSGSSERELGAHGFTSSSMGSPENTSSEECSTEATTSEEDRDTVCRCRSQAISVLLIFYFCNVDFNLHKVHFKS</sequence>
<comment type="caution">
    <text evidence="2">The sequence shown here is derived from an EMBL/GenBank/DDBJ whole genome shotgun (WGS) entry which is preliminary data.</text>
</comment>
<keyword evidence="3" id="KW-1185">Reference proteome</keyword>
<gene>
    <name evidence="2" type="ORF">Acr_14g0002970</name>
</gene>
<evidence type="ECO:0000313" key="2">
    <source>
        <dbReference type="EMBL" id="GFZ00662.1"/>
    </source>
</evidence>
<feature type="compositionally biased region" description="Low complexity" evidence="1">
    <location>
        <begin position="173"/>
        <end position="185"/>
    </location>
</feature>
<evidence type="ECO:0000256" key="1">
    <source>
        <dbReference type="SAM" id="MobiDB-lite"/>
    </source>
</evidence>
<reference evidence="2 3" key="1">
    <citation type="submission" date="2019-07" db="EMBL/GenBank/DDBJ databases">
        <title>De Novo Assembly of kiwifruit Actinidia rufa.</title>
        <authorList>
            <person name="Sugita-Konishi S."/>
            <person name="Sato K."/>
            <person name="Mori E."/>
            <person name="Abe Y."/>
            <person name="Kisaki G."/>
            <person name="Hamano K."/>
            <person name="Suezawa K."/>
            <person name="Otani M."/>
            <person name="Fukuda T."/>
            <person name="Manabe T."/>
            <person name="Gomi K."/>
            <person name="Tabuchi M."/>
            <person name="Akimitsu K."/>
            <person name="Kataoka I."/>
        </authorList>
    </citation>
    <scope>NUCLEOTIDE SEQUENCE [LARGE SCALE GENOMIC DNA]</scope>
    <source>
        <strain evidence="3">cv. Fuchu</strain>
    </source>
</reference>
<dbReference type="AlphaFoldDB" id="A0A7J0FPM8"/>
<name>A0A7J0FPM8_9ERIC</name>